<keyword evidence="4 6" id="KW-1133">Transmembrane helix</keyword>
<accession>A0A376ADK5</accession>
<evidence type="ECO:0000256" key="3">
    <source>
        <dbReference type="ARBA" id="ARBA00022692"/>
    </source>
</evidence>
<dbReference type="RefSeq" id="WP_115668793.1">
    <property type="nucleotide sequence ID" value="NZ_UEYP01000001.1"/>
</dbReference>
<organism evidence="8 9">
    <name type="scientific">Ciceribacter selenitireducens ATCC BAA-1503</name>
    <dbReference type="NCBI Taxonomy" id="1336235"/>
    <lineage>
        <taxon>Bacteria</taxon>
        <taxon>Pseudomonadati</taxon>
        <taxon>Pseudomonadota</taxon>
        <taxon>Alphaproteobacteria</taxon>
        <taxon>Hyphomicrobiales</taxon>
        <taxon>Rhizobiaceae</taxon>
        <taxon>Ciceribacter</taxon>
    </lineage>
</organism>
<dbReference type="InterPro" id="IPR052218">
    <property type="entry name" value="Preflagellin_Peptidase"/>
</dbReference>
<evidence type="ECO:0000259" key="7">
    <source>
        <dbReference type="Pfam" id="PF01478"/>
    </source>
</evidence>
<keyword evidence="2" id="KW-1003">Cell membrane</keyword>
<evidence type="ECO:0000256" key="4">
    <source>
        <dbReference type="ARBA" id="ARBA00022989"/>
    </source>
</evidence>
<sequence>MLEAAIFVIFPICLVLAALTDLFEMTIPNRIPTILLASFFVVAPFVGLTWAGFGMHLVAGLIVFSVGFTLFAFNVMGGGDAKLLTAAAVWYGFTPELMSFLIHVAYLGGALTIVILLLRSRLNTVIAMGLPIPQSLLGAKKVPYAIAIGFAGLMTYPQSPLVLAALDNIR</sequence>
<evidence type="ECO:0000256" key="1">
    <source>
        <dbReference type="ARBA" id="ARBA00004651"/>
    </source>
</evidence>
<evidence type="ECO:0000313" key="8">
    <source>
        <dbReference type="EMBL" id="SSC65750.1"/>
    </source>
</evidence>
<protein>
    <recommendedName>
        <fullName evidence="7">Prepilin type IV endopeptidase peptidase domain-containing protein</fullName>
    </recommendedName>
</protein>
<feature type="domain" description="Prepilin type IV endopeptidase peptidase" evidence="7">
    <location>
        <begin position="9"/>
        <end position="112"/>
    </location>
</feature>
<dbReference type="Gene3D" id="1.20.120.1220">
    <property type="match status" value="1"/>
</dbReference>
<dbReference type="STRING" id="1336235.GCA_000518785_04495"/>
<dbReference type="Pfam" id="PF01478">
    <property type="entry name" value="Peptidase_A24"/>
    <property type="match status" value="1"/>
</dbReference>
<evidence type="ECO:0000256" key="5">
    <source>
        <dbReference type="ARBA" id="ARBA00023136"/>
    </source>
</evidence>
<name>A0A376ADK5_9HYPH</name>
<keyword evidence="3 6" id="KW-0812">Transmembrane</keyword>
<feature type="transmembrane region" description="Helical" evidence="6">
    <location>
        <begin position="30"/>
        <end position="50"/>
    </location>
</feature>
<dbReference type="PANTHER" id="PTHR36506:SF1">
    <property type="entry name" value="PREFLAGELLIN PEPTIDASE"/>
    <property type="match status" value="1"/>
</dbReference>
<gene>
    <name evidence="8" type="ORF">RHIZ70_1458</name>
</gene>
<keyword evidence="5 6" id="KW-0472">Membrane</keyword>
<dbReference type="InterPro" id="IPR000045">
    <property type="entry name" value="Prepilin_IV_endopep_pep"/>
</dbReference>
<proteinExistence type="predicted"/>
<dbReference type="AlphaFoldDB" id="A0A376ADK5"/>
<keyword evidence="9" id="KW-1185">Reference proteome</keyword>
<dbReference type="GO" id="GO:0004190">
    <property type="term" value="F:aspartic-type endopeptidase activity"/>
    <property type="evidence" value="ECO:0007669"/>
    <property type="project" value="InterPro"/>
</dbReference>
<reference evidence="9" key="1">
    <citation type="submission" date="2018-07" db="EMBL/GenBank/DDBJ databases">
        <authorList>
            <person name="Peiro R."/>
            <person name="Begona"/>
            <person name="Cbmso G."/>
            <person name="Lopez M."/>
            <person name="Gonzalez S."/>
        </authorList>
    </citation>
    <scope>NUCLEOTIDE SEQUENCE [LARGE SCALE GENOMIC DNA]</scope>
</reference>
<feature type="transmembrane region" description="Helical" evidence="6">
    <location>
        <begin position="97"/>
        <end position="118"/>
    </location>
</feature>
<comment type="subcellular location">
    <subcellularLocation>
        <location evidence="1">Cell membrane</location>
        <topology evidence="1">Multi-pass membrane protein</topology>
    </subcellularLocation>
</comment>
<dbReference type="EMBL" id="UEYP01000001">
    <property type="protein sequence ID" value="SSC65750.1"/>
    <property type="molecule type" value="Genomic_DNA"/>
</dbReference>
<dbReference type="Proteomes" id="UP000254764">
    <property type="component" value="Unassembled WGS sequence"/>
</dbReference>
<feature type="transmembrane region" description="Helical" evidence="6">
    <location>
        <begin position="57"/>
        <end position="77"/>
    </location>
</feature>
<dbReference type="PANTHER" id="PTHR36506">
    <property type="entry name" value="PREFLAGELLIN PEPTIDASE"/>
    <property type="match status" value="1"/>
</dbReference>
<dbReference type="OrthoDB" id="5329005at2"/>
<evidence type="ECO:0000256" key="6">
    <source>
        <dbReference type="SAM" id="Phobius"/>
    </source>
</evidence>
<evidence type="ECO:0000256" key="2">
    <source>
        <dbReference type="ARBA" id="ARBA00022475"/>
    </source>
</evidence>
<evidence type="ECO:0000313" key="9">
    <source>
        <dbReference type="Proteomes" id="UP000254764"/>
    </source>
</evidence>
<dbReference type="GO" id="GO:0005886">
    <property type="term" value="C:plasma membrane"/>
    <property type="evidence" value="ECO:0007669"/>
    <property type="project" value="UniProtKB-SubCell"/>
</dbReference>